<dbReference type="InterPro" id="IPR037185">
    <property type="entry name" value="EmrE-like"/>
</dbReference>
<feature type="domain" description="EamA" evidence="7">
    <location>
        <begin position="46"/>
        <end position="183"/>
    </location>
</feature>
<evidence type="ECO:0000256" key="6">
    <source>
        <dbReference type="SAM" id="Phobius"/>
    </source>
</evidence>
<organism evidence="8 9">
    <name type="scientific">Marasmius crinis-equi</name>
    <dbReference type="NCBI Taxonomy" id="585013"/>
    <lineage>
        <taxon>Eukaryota</taxon>
        <taxon>Fungi</taxon>
        <taxon>Dikarya</taxon>
        <taxon>Basidiomycota</taxon>
        <taxon>Agaricomycotina</taxon>
        <taxon>Agaricomycetes</taxon>
        <taxon>Agaricomycetidae</taxon>
        <taxon>Agaricales</taxon>
        <taxon>Marasmiineae</taxon>
        <taxon>Marasmiaceae</taxon>
        <taxon>Marasmius</taxon>
    </lineage>
</organism>
<feature type="transmembrane region" description="Helical" evidence="6">
    <location>
        <begin position="172"/>
        <end position="190"/>
    </location>
</feature>
<keyword evidence="9" id="KW-1185">Reference proteome</keyword>
<evidence type="ECO:0000313" key="9">
    <source>
        <dbReference type="Proteomes" id="UP001465976"/>
    </source>
</evidence>
<comment type="caution">
    <text evidence="8">The sequence shown here is derived from an EMBL/GenBank/DDBJ whole genome shotgun (WGS) entry which is preliminary data.</text>
</comment>
<accession>A0ABR3F0J7</accession>
<evidence type="ECO:0000256" key="3">
    <source>
        <dbReference type="ARBA" id="ARBA00022989"/>
    </source>
</evidence>
<dbReference type="SUPFAM" id="SSF103481">
    <property type="entry name" value="Multidrug resistance efflux transporter EmrE"/>
    <property type="match status" value="1"/>
</dbReference>
<proteinExistence type="predicted"/>
<feature type="transmembrane region" description="Helical" evidence="6">
    <location>
        <begin position="285"/>
        <end position="304"/>
    </location>
</feature>
<evidence type="ECO:0000256" key="5">
    <source>
        <dbReference type="SAM" id="MobiDB-lite"/>
    </source>
</evidence>
<keyword evidence="2 6" id="KW-0812">Transmembrane</keyword>
<dbReference type="InterPro" id="IPR000620">
    <property type="entry name" value="EamA_dom"/>
</dbReference>
<comment type="subcellular location">
    <subcellularLocation>
        <location evidence="1">Membrane</location>
        <topology evidence="1">Multi-pass membrane protein</topology>
    </subcellularLocation>
</comment>
<dbReference type="PANTHER" id="PTHR22911">
    <property type="entry name" value="ACYL-MALONYL CONDENSING ENZYME-RELATED"/>
    <property type="match status" value="1"/>
</dbReference>
<dbReference type="EMBL" id="JBAHYK010001273">
    <property type="protein sequence ID" value="KAL0568714.1"/>
    <property type="molecule type" value="Genomic_DNA"/>
</dbReference>
<evidence type="ECO:0000256" key="4">
    <source>
        <dbReference type="ARBA" id="ARBA00023136"/>
    </source>
</evidence>
<feature type="transmembrane region" description="Helical" evidence="6">
    <location>
        <begin position="113"/>
        <end position="136"/>
    </location>
</feature>
<feature type="transmembrane region" description="Helical" evidence="6">
    <location>
        <begin position="222"/>
        <end position="245"/>
    </location>
</feature>
<sequence length="407" mass="44040">MSANDHPYNPLETNPSHATPTFPGCLRRVRITLMTPITQFFGDNCGLILVIVSQVLQAYINVVVKDLSTMDPPIPILEVILIRMGIAWIWIFYASDAFNSVESPFLGPKGVRLLLFLKGLGSFLAIFGLYCSLQWIPVFDATVLTFLTPLMAAVAGSIFLQEQFGKSQSIAVALGLLGLIFIARPAMVFGGDMSETVDVLGLGIELDERVPQAEGSVPDHRLLAVGMSLVGVLGSTIAAICLRLIGKRISPLHSLLATSSQSVIAAAIGMVATQTPFVIPSSWDLVFLLYNIGVLGRAAQLMLIKGFVKGKERAKMAVYTQIVWACAFEKLKFHTSPPLMSIVGMAVIIGAADYVIPSHIEEQTSPEEEGQKEPVRMVERSDDVVLEEGLFSGEKIRKGGDGGHENQ</sequence>
<feature type="compositionally biased region" description="Basic and acidic residues" evidence="5">
    <location>
        <begin position="369"/>
        <end position="382"/>
    </location>
</feature>
<protein>
    <recommendedName>
        <fullName evidence="7">EamA domain-containing protein</fullName>
    </recommendedName>
</protein>
<gene>
    <name evidence="8" type="ORF">V5O48_013267</name>
</gene>
<dbReference type="PANTHER" id="PTHR22911:SF6">
    <property type="entry name" value="SOLUTE CARRIER FAMILY 35 MEMBER G1"/>
    <property type="match status" value="1"/>
</dbReference>
<feature type="transmembrane region" description="Helical" evidence="6">
    <location>
        <begin position="72"/>
        <end position="93"/>
    </location>
</feature>
<evidence type="ECO:0000256" key="1">
    <source>
        <dbReference type="ARBA" id="ARBA00004141"/>
    </source>
</evidence>
<evidence type="ECO:0000259" key="7">
    <source>
        <dbReference type="Pfam" id="PF00892"/>
    </source>
</evidence>
<evidence type="ECO:0000313" key="8">
    <source>
        <dbReference type="EMBL" id="KAL0568714.1"/>
    </source>
</evidence>
<keyword evidence="3 6" id="KW-1133">Transmembrane helix</keyword>
<reference evidence="8 9" key="1">
    <citation type="submission" date="2024-02" db="EMBL/GenBank/DDBJ databases">
        <title>A draft genome for the cacao thread blight pathogen Marasmius crinis-equi.</title>
        <authorList>
            <person name="Cohen S.P."/>
            <person name="Baruah I.K."/>
            <person name="Amoako-Attah I."/>
            <person name="Bukari Y."/>
            <person name="Meinhardt L.W."/>
            <person name="Bailey B.A."/>
        </authorList>
    </citation>
    <scope>NUCLEOTIDE SEQUENCE [LARGE SCALE GENOMIC DNA]</scope>
    <source>
        <strain evidence="8 9">GH-76</strain>
    </source>
</reference>
<feature type="transmembrane region" description="Helical" evidence="6">
    <location>
        <begin position="40"/>
        <end position="60"/>
    </location>
</feature>
<dbReference type="Pfam" id="PF00892">
    <property type="entry name" value="EamA"/>
    <property type="match status" value="1"/>
</dbReference>
<dbReference type="Proteomes" id="UP001465976">
    <property type="component" value="Unassembled WGS sequence"/>
</dbReference>
<evidence type="ECO:0000256" key="2">
    <source>
        <dbReference type="ARBA" id="ARBA00022692"/>
    </source>
</evidence>
<name>A0ABR3F0J7_9AGAR</name>
<feature type="transmembrane region" description="Helical" evidence="6">
    <location>
        <begin position="252"/>
        <end position="273"/>
    </location>
</feature>
<keyword evidence="4 6" id="KW-0472">Membrane</keyword>
<feature type="region of interest" description="Disordered" evidence="5">
    <location>
        <begin position="360"/>
        <end position="382"/>
    </location>
</feature>
<feature type="transmembrane region" description="Helical" evidence="6">
    <location>
        <begin position="142"/>
        <end position="160"/>
    </location>
</feature>